<dbReference type="InterPro" id="IPR014975">
    <property type="entry name" value="DUF1836"/>
</dbReference>
<gene>
    <name evidence="1" type="ORF">INP52_07780</name>
</gene>
<name>A0A7S7RUC2_9ACTN</name>
<keyword evidence="2" id="KW-1185">Reference proteome</keyword>
<dbReference type="Pfam" id="PF08876">
    <property type="entry name" value="DUF1836"/>
    <property type="match status" value="1"/>
</dbReference>
<reference evidence="1 2" key="1">
    <citation type="submission" date="2020-10" db="EMBL/GenBank/DDBJ databases">
        <title>Olsenella immobilis sp.nov., isolated from the mud in a fermentation cellar used for the production of Chinese strong-flavoured liquor.</title>
        <authorList>
            <person name="Lu L."/>
        </authorList>
    </citation>
    <scope>NUCLEOTIDE SEQUENCE [LARGE SCALE GENOMIC DNA]</scope>
    <source>
        <strain evidence="1 2">LZLJ-2</strain>
    </source>
</reference>
<accession>A0A7S7RUC2</accession>
<dbReference type="PANTHER" id="PTHR40056:SF1">
    <property type="entry name" value="DUF1836 DOMAIN-CONTAINING PROTEIN"/>
    <property type="match status" value="1"/>
</dbReference>
<organism evidence="1 2">
    <name type="scientific">Thermophilibacter immobilis</name>
    <dbReference type="NCBI Taxonomy" id="2779519"/>
    <lineage>
        <taxon>Bacteria</taxon>
        <taxon>Bacillati</taxon>
        <taxon>Actinomycetota</taxon>
        <taxon>Coriobacteriia</taxon>
        <taxon>Coriobacteriales</taxon>
        <taxon>Atopobiaceae</taxon>
        <taxon>Thermophilibacter</taxon>
    </lineage>
</organism>
<protein>
    <submittedName>
        <fullName evidence="1">DUF1836 domain-containing protein</fullName>
    </submittedName>
</protein>
<dbReference type="KEGG" id="tio:INP52_07780"/>
<evidence type="ECO:0000313" key="2">
    <source>
        <dbReference type="Proteomes" id="UP000593735"/>
    </source>
</evidence>
<dbReference type="PANTHER" id="PTHR40056">
    <property type="entry name" value="HYPOTHETICAL CYTOSOLIC PROTEIN"/>
    <property type="match status" value="1"/>
</dbReference>
<dbReference type="Proteomes" id="UP000593735">
    <property type="component" value="Chromosome"/>
</dbReference>
<proteinExistence type="predicted"/>
<sequence>MAQEPSYENEEVAADNTEAAYAELTQRMRSVHLSRLSELPRIELYLDQLLALVSMELGFMCVPGETLVTGSMVNNYVKQGVVPAPHKKRYTRRHVATLLFVCAFKRVFSIAQVAELMGLVYASGADLALLYDEACAALERALAARFSSEGAREPERGIRVVDEKGDPVAPGLARLLDSAVAALAAKVYVEKTLDVAERARGTADRRV</sequence>
<dbReference type="EMBL" id="CP063767">
    <property type="protein sequence ID" value="QOY60302.1"/>
    <property type="molecule type" value="Genomic_DNA"/>
</dbReference>
<dbReference type="RefSeq" id="WP_194370614.1">
    <property type="nucleotide sequence ID" value="NZ_CP063767.1"/>
</dbReference>
<dbReference type="AlphaFoldDB" id="A0A7S7RUC2"/>
<evidence type="ECO:0000313" key="1">
    <source>
        <dbReference type="EMBL" id="QOY60302.1"/>
    </source>
</evidence>